<feature type="compositionally biased region" description="Polar residues" evidence="1">
    <location>
        <begin position="450"/>
        <end position="485"/>
    </location>
</feature>
<dbReference type="EMBL" id="ML986485">
    <property type="protein sequence ID" value="KAF2280007.1"/>
    <property type="molecule type" value="Genomic_DNA"/>
</dbReference>
<dbReference type="Proteomes" id="UP000800097">
    <property type="component" value="Unassembled WGS sequence"/>
</dbReference>
<feature type="compositionally biased region" description="Pro residues" evidence="1">
    <location>
        <begin position="390"/>
        <end position="400"/>
    </location>
</feature>
<proteinExistence type="predicted"/>
<feature type="region of interest" description="Disordered" evidence="1">
    <location>
        <begin position="277"/>
        <end position="300"/>
    </location>
</feature>
<accession>A0A6A6JUE8</accession>
<dbReference type="OrthoDB" id="21470at2759"/>
<evidence type="ECO:0000313" key="2">
    <source>
        <dbReference type="EMBL" id="KAF2280007.1"/>
    </source>
</evidence>
<feature type="compositionally biased region" description="Basic and acidic residues" evidence="1">
    <location>
        <begin position="362"/>
        <end position="383"/>
    </location>
</feature>
<feature type="compositionally biased region" description="Polar residues" evidence="1">
    <location>
        <begin position="493"/>
        <end position="512"/>
    </location>
</feature>
<keyword evidence="3" id="KW-1185">Reference proteome</keyword>
<dbReference type="GeneID" id="54550695"/>
<name>A0A6A6JUE8_WESOR</name>
<sequence length="547" mass="61351">MANMNSDSEVSTNSQAPISKAKAQFEKALLAHRTEHGPPLSSQSVREFSKCIDEVFYEDTSKNVEKCTQWILKNIASSRKRTLLLGDFLIALSRSIDVDVTPQEQKRIRNRFNVLSIAFDAIHSAKYHMQSTNVFNDFVYDMQYYIEELVDLVASALRQKGTEYETRLKELVALWNDKFADEDDAKWLRERLHNTLDVAQGDLSPNKKLRTYHLPLQLRTERAPLWALPASYALDIVATQDGPSASSWIPLARFPKRRPSKKAKAVLDELFDKLDALDGPIRTDGPEGRGKRPGSLGAPVNAYGWSPEACAQMEKDHFLTVSKDDDDAANGSRRRPRSSSSVPEYGRATRWGDTRSSSPPVHESESRNRQSRYDRPRSRESYRGFHRQPQVPPPFPPLPTQNPNFNGQFNAGRIPPHMPGAQFPPIPGAPAFPQFPPHQNFTAPTGYPTIPNQFGNNPSSGYGTGYGNPNQGNESSSQRSYQDYNPSGHRGNQGYQFSGQRGNHGYQSSANRDNGDDRSSGYGRYQGHPSSGRGRYPGDQHRRGGHF</sequence>
<reference evidence="2" key="1">
    <citation type="journal article" date="2020" name="Stud. Mycol.">
        <title>101 Dothideomycetes genomes: a test case for predicting lifestyles and emergence of pathogens.</title>
        <authorList>
            <person name="Haridas S."/>
            <person name="Albert R."/>
            <person name="Binder M."/>
            <person name="Bloem J."/>
            <person name="Labutti K."/>
            <person name="Salamov A."/>
            <person name="Andreopoulos B."/>
            <person name="Baker S."/>
            <person name="Barry K."/>
            <person name="Bills G."/>
            <person name="Bluhm B."/>
            <person name="Cannon C."/>
            <person name="Castanera R."/>
            <person name="Culley D."/>
            <person name="Daum C."/>
            <person name="Ezra D."/>
            <person name="Gonzalez J."/>
            <person name="Henrissat B."/>
            <person name="Kuo A."/>
            <person name="Liang C."/>
            <person name="Lipzen A."/>
            <person name="Lutzoni F."/>
            <person name="Magnuson J."/>
            <person name="Mondo S."/>
            <person name="Nolan M."/>
            <person name="Ohm R."/>
            <person name="Pangilinan J."/>
            <person name="Park H.-J."/>
            <person name="Ramirez L."/>
            <person name="Alfaro M."/>
            <person name="Sun H."/>
            <person name="Tritt A."/>
            <person name="Yoshinaga Y."/>
            <person name="Zwiers L.-H."/>
            <person name="Turgeon B."/>
            <person name="Goodwin S."/>
            <person name="Spatafora J."/>
            <person name="Crous P."/>
            <person name="Grigoriev I."/>
        </authorList>
    </citation>
    <scope>NUCLEOTIDE SEQUENCE</scope>
    <source>
        <strain evidence="2">CBS 379.55</strain>
    </source>
</reference>
<feature type="compositionally biased region" description="Pro residues" evidence="1">
    <location>
        <begin position="416"/>
        <end position="436"/>
    </location>
</feature>
<evidence type="ECO:0000256" key="1">
    <source>
        <dbReference type="SAM" id="MobiDB-lite"/>
    </source>
</evidence>
<dbReference type="AlphaFoldDB" id="A0A6A6JUE8"/>
<feature type="region of interest" description="Disordered" evidence="1">
    <location>
        <begin position="322"/>
        <end position="547"/>
    </location>
</feature>
<protein>
    <submittedName>
        <fullName evidence="2">Uncharacterized protein</fullName>
    </submittedName>
</protein>
<gene>
    <name evidence="2" type="ORF">EI97DRAFT_429764</name>
</gene>
<organism evidence="2 3">
    <name type="scientific">Westerdykella ornata</name>
    <dbReference type="NCBI Taxonomy" id="318751"/>
    <lineage>
        <taxon>Eukaryota</taxon>
        <taxon>Fungi</taxon>
        <taxon>Dikarya</taxon>
        <taxon>Ascomycota</taxon>
        <taxon>Pezizomycotina</taxon>
        <taxon>Dothideomycetes</taxon>
        <taxon>Pleosporomycetidae</taxon>
        <taxon>Pleosporales</taxon>
        <taxon>Sporormiaceae</taxon>
        <taxon>Westerdykella</taxon>
    </lineage>
</organism>
<dbReference type="RefSeq" id="XP_033657546.1">
    <property type="nucleotide sequence ID" value="XM_033797520.1"/>
</dbReference>
<feature type="compositionally biased region" description="Basic and acidic residues" evidence="1">
    <location>
        <begin position="536"/>
        <end position="547"/>
    </location>
</feature>
<evidence type="ECO:0000313" key="3">
    <source>
        <dbReference type="Proteomes" id="UP000800097"/>
    </source>
</evidence>